<accession>A0AAW2FI16</accession>
<name>A0AAW2FI16_9HYME</name>
<evidence type="ECO:0000256" key="1">
    <source>
        <dbReference type="SAM" id="MobiDB-lite"/>
    </source>
</evidence>
<sequence length="144" mass="15816">MLDVDPRENRGVAMPPPVRCHPAVSSPALDVLHSLRGKETGACERASEQGLEPRHIQFPTNDRSGASVFLGSIPSSRASHPPGFHPSPWRILIVLVTSRPRCSRKKEGETCKIAVRSTVHTRSGMLRETRVRTKPSILAIEAIQ</sequence>
<evidence type="ECO:0000313" key="3">
    <source>
        <dbReference type="Proteomes" id="UP001430953"/>
    </source>
</evidence>
<organism evidence="2 3">
    <name type="scientific">Cardiocondyla obscurior</name>
    <dbReference type="NCBI Taxonomy" id="286306"/>
    <lineage>
        <taxon>Eukaryota</taxon>
        <taxon>Metazoa</taxon>
        <taxon>Ecdysozoa</taxon>
        <taxon>Arthropoda</taxon>
        <taxon>Hexapoda</taxon>
        <taxon>Insecta</taxon>
        <taxon>Pterygota</taxon>
        <taxon>Neoptera</taxon>
        <taxon>Endopterygota</taxon>
        <taxon>Hymenoptera</taxon>
        <taxon>Apocrita</taxon>
        <taxon>Aculeata</taxon>
        <taxon>Formicoidea</taxon>
        <taxon>Formicidae</taxon>
        <taxon>Myrmicinae</taxon>
        <taxon>Cardiocondyla</taxon>
    </lineage>
</organism>
<keyword evidence="3" id="KW-1185">Reference proteome</keyword>
<proteinExistence type="predicted"/>
<protein>
    <submittedName>
        <fullName evidence="2">Uncharacterized protein</fullName>
    </submittedName>
</protein>
<feature type="region of interest" description="Disordered" evidence="1">
    <location>
        <begin position="40"/>
        <end position="83"/>
    </location>
</feature>
<dbReference type="Proteomes" id="UP001430953">
    <property type="component" value="Unassembled WGS sequence"/>
</dbReference>
<evidence type="ECO:0000313" key="2">
    <source>
        <dbReference type="EMBL" id="KAL0113700.1"/>
    </source>
</evidence>
<dbReference type="AlphaFoldDB" id="A0AAW2FI16"/>
<dbReference type="EMBL" id="JADYXP020000012">
    <property type="protein sequence ID" value="KAL0113700.1"/>
    <property type="molecule type" value="Genomic_DNA"/>
</dbReference>
<reference evidence="2 3" key="1">
    <citation type="submission" date="2023-03" db="EMBL/GenBank/DDBJ databases">
        <title>High recombination rates correlate with genetic variation in Cardiocondyla obscurior ants.</title>
        <authorList>
            <person name="Errbii M."/>
        </authorList>
    </citation>
    <scope>NUCLEOTIDE SEQUENCE [LARGE SCALE GENOMIC DNA]</scope>
    <source>
        <strain evidence="2">Alpha-2009</strain>
        <tissue evidence="2">Whole body</tissue>
    </source>
</reference>
<comment type="caution">
    <text evidence="2">The sequence shown here is derived from an EMBL/GenBank/DDBJ whole genome shotgun (WGS) entry which is preliminary data.</text>
</comment>
<gene>
    <name evidence="2" type="ORF">PUN28_012675</name>
</gene>
<feature type="compositionally biased region" description="Basic and acidic residues" evidence="1">
    <location>
        <begin position="40"/>
        <end position="55"/>
    </location>
</feature>